<dbReference type="PANTHER" id="PTHR43952:SF75">
    <property type="entry name" value="PROTEIN RADIALIS-LIKE 6"/>
    <property type="match status" value="1"/>
</dbReference>
<dbReference type="EMBL" id="JACGCM010001655">
    <property type="protein sequence ID" value="KAF6152127.1"/>
    <property type="molecule type" value="Genomic_DNA"/>
</dbReference>
<proteinExistence type="predicted"/>
<name>A0A7J7MB66_9MAGN</name>
<dbReference type="CDD" id="cd00167">
    <property type="entry name" value="SANT"/>
    <property type="match status" value="1"/>
</dbReference>
<dbReference type="InterPro" id="IPR044636">
    <property type="entry name" value="RADIALIS-like"/>
</dbReference>
<keyword evidence="7" id="KW-1185">Reference proteome</keyword>
<dbReference type="Gene3D" id="1.10.10.60">
    <property type="entry name" value="Homeodomain-like"/>
    <property type="match status" value="1"/>
</dbReference>
<feature type="region of interest" description="Disordered" evidence="4">
    <location>
        <begin position="1"/>
        <end position="44"/>
    </location>
</feature>
<organism evidence="6 7">
    <name type="scientific">Kingdonia uniflora</name>
    <dbReference type="NCBI Taxonomy" id="39325"/>
    <lineage>
        <taxon>Eukaryota</taxon>
        <taxon>Viridiplantae</taxon>
        <taxon>Streptophyta</taxon>
        <taxon>Embryophyta</taxon>
        <taxon>Tracheophyta</taxon>
        <taxon>Spermatophyta</taxon>
        <taxon>Magnoliopsida</taxon>
        <taxon>Ranunculales</taxon>
        <taxon>Circaeasteraceae</taxon>
        <taxon>Kingdonia</taxon>
    </lineage>
</organism>
<dbReference type="GO" id="GO:0003700">
    <property type="term" value="F:DNA-binding transcription factor activity"/>
    <property type="evidence" value="ECO:0007669"/>
    <property type="project" value="InterPro"/>
</dbReference>
<reference evidence="6 7" key="1">
    <citation type="journal article" date="2020" name="IScience">
        <title>Genome Sequencing of the Endangered Kingdonia uniflora (Circaeasteraceae, Ranunculales) Reveals Potential Mechanisms of Evolutionary Specialization.</title>
        <authorList>
            <person name="Sun Y."/>
            <person name="Deng T."/>
            <person name="Zhang A."/>
            <person name="Moore M.J."/>
            <person name="Landis J.B."/>
            <person name="Lin N."/>
            <person name="Zhang H."/>
            <person name="Zhang X."/>
            <person name="Huang J."/>
            <person name="Zhang X."/>
            <person name="Sun H."/>
            <person name="Wang H."/>
        </authorList>
    </citation>
    <scope>NUCLEOTIDE SEQUENCE [LARGE SCALE GENOMIC DNA]</scope>
    <source>
        <strain evidence="6">TB1705</strain>
        <tissue evidence="6">Leaf</tissue>
    </source>
</reference>
<dbReference type="InterPro" id="IPR001005">
    <property type="entry name" value="SANT/Myb"/>
</dbReference>
<dbReference type="PANTHER" id="PTHR43952">
    <property type="entry name" value="MYB FAMILY TRANSCRIPTION FACTOR-RELATED"/>
    <property type="match status" value="1"/>
</dbReference>
<evidence type="ECO:0000313" key="6">
    <source>
        <dbReference type="EMBL" id="KAF6152127.1"/>
    </source>
</evidence>
<feature type="domain" description="Myb-like" evidence="5">
    <location>
        <begin position="37"/>
        <end position="91"/>
    </location>
</feature>
<dbReference type="SMART" id="SM00717">
    <property type="entry name" value="SANT"/>
    <property type="match status" value="1"/>
</dbReference>
<evidence type="ECO:0000256" key="1">
    <source>
        <dbReference type="ARBA" id="ARBA00023015"/>
    </source>
</evidence>
<evidence type="ECO:0000256" key="4">
    <source>
        <dbReference type="SAM" id="MobiDB-lite"/>
    </source>
</evidence>
<feature type="compositionally biased region" description="Polar residues" evidence="4">
    <location>
        <begin position="16"/>
        <end position="27"/>
    </location>
</feature>
<evidence type="ECO:0000259" key="5">
    <source>
        <dbReference type="PROSITE" id="PS50090"/>
    </source>
</evidence>
<dbReference type="InterPro" id="IPR009057">
    <property type="entry name" value="Homeodomain-like_sf"/>
</dbReference>
<dbReference type="AlphaFoldDB" id="A0A7J7MB66"/>
<keyword evidence="1" id="KW-0805">Transcription regulation</keyword>
<comment type="caution">
    <text evidence="6">The sequence shown here is derived from an EMBL/GenBank/DDBJ whole genome shotgun (WGS) entry which is preliminary data.</text>
</comment>
<protein>
    <recommendedName>
        <fullName evidence="5">Myb-like domain-containing protein</fullName>
    </recommendedName>
</protein>
<dbReference type="PROSITE" id="PS50090">
    <property type="entry name" value="MYB_LIKE"/>
    <property type="match status" value="1"/>
</dbReference>
<keyword evidence="3" id="KW-0539">Nucleus</keyword>
<evidence type="ECO:0000256" key="2">
    <source>
        <dbReference type="ARBA" id="ARBA00023163"/>
    </source>
</evidence>
<sequence>MASNSLELKKEHETMNTKSSGVAQPNYEQIEPISLPSPQNSTEDWTDELNKLFEEALNIYDKDTPKRWQKIAIHISGKKDEDVKKHYENLVRVESELLEILNDN</sequence>
<dbReference type="SUPFAM" id="SSF46689">
    <property type="entry name" value="Homeodomain-like"/>
    <property type="match status" value="1"/>
</dbReference>
<dbReference type="OrthoDB" id="118550at2759"/>
<gene>
    <name evidence="6" type="ORF">GIB67_031449</name>
</gene>
<accession>A0A7J7MB66</accession>
<dbReference type="Pfam" id="PF00249">
    <property type="entry name" value="Myb_DNA-binding"/>
    <property type="match status" value="1"/>
</dbReference>
<evidence type="ECO:0000313" key="7">
    <source>
        <dbReference type="Proteomes" id="UP000541444"/>
    </source>
</evidence>
<dbReference type="Proteomes" id="UP000541444">
    <property type="component" value="Unassembled WGS sequence"/>
</dbReference>
<evidence type="ECO:0000256" key="3">
    <source>
        <dbReference type="ARBA" id="ARBA00023242"/>
    </source>
</evidence>
<keyword evidence="2" id="KW-0804">Transcription</keyword>